<sequence length="531" mass="57809">MTEQSTNQHPATHDEPRRRPITRTAIAFLAGLAVCGLAAGTLSGCGGNAGGNRTSAAAARQTTDSCDTTINVVASVNQWGSLAQQLGGSCVNVTSIINSTATDPHDYETTPADLTKLARADVVVLNGAGYDGWAQKAQLDEGRQRIVKASSLMGIADSQDDHDHDHDHEEGKGHHHHHGTVNPHLWFSPAAVLKMSEAITSAYVAKAGETSDTAATARRHSNTWNAEYAEYTALVNRARAKNLQRRYVATESIIGHLLDYIGATDKTPDSYTNAMNNDAEPSASDLKNALDTVRSSNVDMLIVNPQEMGGFAKKLDAAARESGKTIISVTEQLPENQKTLLGWITTITNQALADDSQHGWFLTQQVKDRTIADYAGQWRSVYPLLKNGKLRGVMEHKAATGDKTADEYTAYYDAGYKTDTETITIEGDRMTFTTNGRKVTATYRYDGHRILDYAKGNRGVRYLFTATGDVSQGAPKAVQFSDHGIAPGKAAHFHIFTGDSHDEVIKQMEHWPTYYPASMNDDEIVKEMLAH</sequence>
<evidence type="ECO:0000313" key="6">
    <source>
        <dbReference type="EMBL" id="CDI67230.1"/>
    </source>
</evidence>
<dbReference type="RefSeq" id="WP_014697112.1">
    <property type="nucleotide sequence ID" value="NZ_CBUQ010000005.1"/>
</dbReference>
<dbReference type="InterPro" id="IPR015304">
    <property type="entry name" value="ZinT_dom"/>
</dbReference>
<dbReference type="InterPro" id="IPR050492">
    <property type="entry name" value="Bact_metal-bind_prot9"/>
</dbReference>
<dbReference type="Pfam" id="PF09223">
    <property type="entry name" value="ZinT"/>
    <property type="match status" value="1"/>
</dbReference>
<dbReference type="Gene3D" id="2.40.128.20">
    <property type="match status" value="1"/>
</dbReference>
<dbReference type="Gene3D" id="3.40.50.1980">
    <property type="entry name" value="Nitrogenase molybdenum iron protein domain"/>
    <property type="match status" value="1"/>
</dbReference>
<keyword evidence="4" id="KW-0472">Membrane</keyword>
<evidence type="ECO:0000313" key="7">
    <source>
        <dbReference type="Proteomes" id="UP000035645"/>
    </source>
</evidence>
<dbReference type="SUPFAM" id="SSF53807">
    <property type="entry name" value="Helical backbone' metal receptor"/>
    <property type="match status" value="1"/>
</dbReference>
<feature type="transmembrane region" description="Helical" evidence="4">
    <location>
        <begin position="21"/>
        <end position="42"/>
    </location>
</feature>
<dbReference type="SUPFAM" id="SSF50814">
    <property type="entry name" value="Lipocalins"/>
    <property type="match status" value="1"/>
</dbReference>
<organism evidence="6 7">
    <name type="scientific">Bifidobacterium animalis subsp. animalis IM386</name>
    <dbReference type="NCBI Taxonomy" id="1402194"/>
    <lineage>
        <taxon>Bacteria</taxon>
        <taxon>Bacillati</taxon>
        <taxon>Actinomycetota</taxon>
        <taxon>Actinomycetes</taxon>
        <taxon>Bifidobacteriales</taxon>
        <taxon>Bifidobacteriaceae</taxon>
        <taxon>Bifidobacterium</taxon>
    </lineage>
</organism>
<feature type="domain" description="ZinT" evidence="5">
    <location>
        <begin position="356"/>
        <end position="531"/>
    </location>
</feature>
<keyword evidence="2" id="KW-0862">Zinc</keyword>
<evidence type="ECO:0000256" key="1">
    <source>
        <dbReference type="ARBA" id="ARBA00022729"/>
    </source>
</evidence>
<gene>
    <name evidence="6" type="ORF">BANIM336_00539</name>
</gene>
<protein>
    <recommendedName>
        <fullName evidence="5">ZinT domain-containing protein</fullName>
    </recommendedName>
</protein>
<dbReference type="PANTHER" id="PTHR42953">
    <property type="entry name" value="HIGH-AFFINITY ZINC UPTAKE SYSTEM PROTEIN ZNUA-RELATED"/>
    <property type="match status" value="1"/>
</dbReference>
<keyword evidence="4" id="KW-0812">Transmembrane</keyword>
<evidence type="ECO:0000256" key="3">
    <source>
        <dbReference type="SAM" id="MobiDB-lite"/>
    </source>
</evidence>
<reference evidence="6 7" key="1">
    <citation type="submission" date="2013-10" db="EMBL/GenBank/DDBJ databases">
        <authorList>
            <person name="Manrique M."/>
        </authorList>
    </citation>
    <scope>NUCLEOTIDE SEQUENCE [LARGE SCALE GENOMIC DNA]</scope>
    <source>
        <strain evidence="6 7">IM386</strain>
    </source>
</reference>
<evidence type="ECO:0000259" key="5">
    <source>
        <dbReference type="Pfam" id="PF09223"/>
    </source>
</evidence>
<evidence type="ECO:0000256" key="4">
    <source>
        <dbReference type="SAM" id="Phobius"/>
    </source>
</evidence>
<feature type="region of interest" description="Disordered" evidence="3">
    <location>
        <begin position="1"/>
        <end position="20"/>
    </location>
</feature>
<feature type="region of interest" description="Disordered" evidence="3">
    <location>
        <begin position="156"/>
        <end position="181"/>
    </location>
</feature>
<reference evidence="6 7" key="2">
    <citation type="submission" date="2015-01" db="EMBL/GenBank/DDBJ databases">
        <title>Genome sequence of a Bifidobacterium animalis strain.</title>
        <authorList>
            <person name="Bogovic-Matijasic B."/>
            <person name="Hacin B."/>
            <person name="Citar M."/>
            <person name="Svigelj K."/>
            <person name="Stempelj M."/>
            <person name="Rogelj I."/>
        </authorList>
    </citation>
    <scope>NUCLEOTIDE SEQUENCE [LARGE SCALE GENOMIC DNA]</scope>
    <source>
        <strain evidence="6 7">IM386</strain>
    </source>
</reference>
<proteinExistence type="predicted"/>
<feature type="compositionally biased region" description="Polar residues" evidence="3">
    <location>
        <begin position="1"/>
        <end position="10"/>
    </location>
</feature>
<accession>A0AAV2W3D8</accession>
<dbReference type="AlphaFoldDB" id="A0AAV2W3D8"/>
<dbReference type="GO" id="GO:0008270">
    <property type="term" value="F:zinc ion binding"/>
    <property type="evidence" value="ECO:0007669"/>
    <property type="project" value="InterPro"/>
</dbReference>
<dbReference type="Pfam" id="PF01297">
    <property type="entry name" value="ZnuA"/>
    <property type="match status" value="1"/>
</dbReference>
<name>A0AAV2W3D8_9BIFI</name>
<dbReference type="InterPro" id="IPR012674">
    <property type="entry name" value="Calycin"/>
</dbReference>
<dbReference type="InterPro" id="IPR006127">
    <property type="entry name" value="ZnuA-like"/>
</dbReference>
<feature type="compositionally biased region" description="Basic and acidic residues" evidence="3">
    <location>
        <begin position="159"/>
        <end position="172"/>
    </location>
</feature>
<dbReference type="Proteomes" id="UP000035645">
    <property type="component" value="Unassembled WGS sequence"/>
</dbReference>
<keyword evidence="1" id="KW-0732">Signal</keyword>
<dbReference type="EMBL" id="CBUQ010000005">
    <property type="protein sequence ID" value="CDI67230.1"/>
    <property type="molecule type" value="Genomic_DNA"/>
</dbReference>
<comment type="caution">
    <text evidence="6">The sequence shown here is derived from an EMBL/GenBank/DDBJ whole genome shotgun (WGS) entry which is preliminary data.</text>
</comment>
<keyword evidence="4" id="KW-1133">Transmembrane helix</keyword>
<evidence type="ECO:0000256" key="2">
    <source>
        <dbReference type="ARBA" id="ARBA00022833"/>
    </source>
</evidence>
<dbReference type="GO" id="GO:0030001">
    <property type="term" value="P:metal ion transport"/>
    <property type="evidence" value="ECO:0007669"/>
    <property type="project" value="InterPro"/>
</dbReference>